<dbReference type="EMBL" id="CP108110">
    <property type="protein sequence ID" value="WUQ83374.1"/>
    <property type="molecule type" value="Genomic_DNA"/>
</dbReference>
<keyword evidence="3" id="KW-0132">Cell division</keyword>
<evidence type="ECO:0000256" key="6">
    <source>
        <dbReference type="ARBA" id="ARBA00023306"/>
    </source>
</evidence>
<comment type="similarity">
    <text evidence="2">Belongs to the SsgA family.</text>
</comment>
<keyword evidence="5" id="KW-0717">Septation</keyword>
<dbReference type="RefSeq" id="WP_328954404.1">
    <property type="nucleotide sequence ID" value="NZ_CP108110.1"/>
</dbReference>
<dbReference type="InterPro" id="IPR038658">
    <property type="entry name" value="SsgB_sf"/>
</dbReference>
<keyword evidence="6" id="KW-0131">Cell cycle</keyword>
<name>A0ABZ1TZ65_9ACTN</name>
<dbReference type="InterPro" id="IPR006776">
    <property type="entry name" value="SsgB"/>
</dbReference>
<evidence type="ECO:0000256" key="2">
    <source>
        <dbReference type="ARBA" id="ARBA00009323"/>
    </source>
</evidence>
<comment type="subcellular location">
    <subcellularLocation>
        <location evidence="1">Cell septum</location>
    </subcellularLocation>
</comment>
<keyword evidence="4" id="KW-0749">Sporulation</keyword>
<dbReference type="Proteomes" id="UP001432222">
    <property type="component" value="Chromosome"/>
</dbReference>
<evidence type="ECO:0000256" key="5">
    <source>
        <dbReference type="ARBA" id="ARBA00023210"/>
    </source>
</evidence>
<evidence type="ECO:0000313" key="7">
    <source>
        <dbReference type="EMBL" id="WUQ83374.1"/>
    </source>
</evidence>
<reference evidence="7" key="1">
    <citation type="submission" date="2022-10" db="EMBL/GenBank/DDBJ databases">
        <title>The complete genomes of actinobacterial strains from the NBC collection.</title>
        <authorList>
            <person name="Joergensen T.S."/>
            <person name="Alvarez Arevalo M."/>
            <person name="Sterndorff E.B."/>
            <person name="Faurdal D."/>
            <person name="Vuksanovic O."/>
            <person name="Mourched A.-S."/>
            <person name="Charusanti P."/>
            <person name="Shaw S."/>
            <person name="Blin K."/>
            <person name="Weber T."/>
        </authorList>
    </citation>
    <scope>NUCLEOTIDE SEQUENCE</scope>
    <source>
        <strain evidence="7">NBC_00222</strain>
    </source>
</reference>
<accession>A0ABZ1TZ65</accession>
<evidence type="ECO:0000313" key="8">
    <source>
        <dbReference type="Proteomes" id="UP001432222"/>
    </source>
</evidence>
<evidence type="ECO:0000256" key="4">
    <source>
        <dbReference type="ARBA" id="ARBA00022969"/>
    </source>
</evidence>
<evidence type="ECO:0000256" key="1">
    <source>
        <dbReference type="ARBA" id="ARBA00004431"/>
    </source>
</evidence>
<sequence length="165" mass="18287">MRAWDGSTIFGTLVISMESKGIKMQLPLEKKISARLMTAEYEWHELTLRVRHSPDDALAVRMDLFAAADDPPAATWVFGRDLLATGLILPTGEGDVRVRPHGEDETDVELISGQSWCVVRMASAHVRDVVARTQSAEELWNDKARSELDRVLAEILSSGIKNADS</sequence>
<gene>
    <name evidence="7" type="ORF">OHA16_10550</name>
</gene>
<proteinExistence type="inferred from homology"/>
<protein>
    <submittedName>
        <fullName evidence="7">SsgA family sporulation/cell division regulator</fullName>
    </submittedName>
</protein>
<dbReference type="Pfam" id="PF04686">
    <property type="entry name" value="SsgA"/>
    <property type="match status" value="1"/>
</dbReference>
<dbReference type="Gene3D" id="2.30.31.20">
    <property type="entry name" value="Sporulation-specific cell division protein SsgB"/>
    <property type="match status" value="1"/>
</dbReference>
<evidence type="ECO:0000256" key="3">
    <source>
        <dbReference type="ARBA" id="ARBA00022618"/>
    </source>
</evidence>
<keyword evidence="8" id="KW-1185">Reference proteome</keyword>
<organism evidence="7 8">
    <name type="scientific">Kitasatospora purpeofusca</name>
    <dbReference type="NCBI Taxonomy" id="67352"/>
    <lineage>
        <taxon>Bacteria</taxon>
        <taxon>Bacillati</taxon>
        <taxon>Actinomycetota</taxon>
        <taxon>Actinomycetes</taxon>
        <taxon>Kitasatosporales</taxon>
        <taxon>Streptomycetaceae</taxon>
        <taxon>Kitasatospora</taxon>
    </lineage>
</organism>